<proteinExistence type="predicted"/>
<keyword evidence="2" id="KW-1185">Reference proteome</keyword>
<evidence type="ECO:0000313" key="2">
    <source>
        <dbReference type="Proteomes" id="UP000789920"/>
    </source>
</evidence>
<dbReference type="EMBL" id="CAJVQC010006579">
    <property type="protein sequence ID" value="CAG8568466.1"/>
    <property type="molecule type" value="Genomic_DNA"/>
</dbReference>
<name>A0ACA9M6A8_9GLOM</name>
<evidence type="ECO:0000313" key="1">
    <source>
        <dbReference type="EMBL" id="CAG8568466.1"/>
    </source>
</evidence>
<dbReference type="Proteomes" id="UP000789920">
    <property type="component" value="Unassembled WGS sequence"/>
</dbReference>
<reference evidence="1" key="1">
    <citation type="submission" date="2021-06" db="EMBL/GenBank/DDBJ databases">
        <authorList>
            <person name="Kallberg Y."/>
            <person name="Tangrot J."/>
            <person name="Rosling A."/>
        </authorList>
    </citation>
    <scope>NUCLEOTIDE SEQUENCE</scope>
    <source>
        <strain evidence="1">MA461A</strain>
    </source>
</reference>
<organism evidence="1 2">
    <name type="scientific">Racocetra persica</name>
    <dbReference type="NCBI Taxonomy" id="160502"/>
    <lineage>
        <taxon>Eukaryota</taxon>
        <taxon>Fungi</taxon>
        <taxon>Fungi incertae sedis</taxon>
        <taxon>Mucoromycota</taxon>
        <taxon>Glomeromycotina</taxon>
        <taxon>Glomeromycetes</taxon>
        <taxon>Diversisporales</taxon>
        <taxon>Gigasporaceae</taxon>
        <taxon>Racocetra</taxon>
    </lineage>
</organism>
<sequence>GKLEEKVVEISAIKQLFAAESKRQGKYFDSPHSVNKIPGFIKHYHIKTDELLEPDISKYKCFNDFFYRKLKPNARAIADPGNDNVFVSAADCRLNVYENIDLAKKYWIKGKQFTVADLLQDNEMAKEFDEGSIAIFRLAPQDYHRFHSPVTGVVGASKYINGTYFTGMNSYSSIAYMKLNIINDVINLIILNLSIKVNPMAVNEELNVFTENVRSTLLIHPSMPGASKVVFIAIGALLVGSIKYTVKEGDQVFKGDELGHFAYGGSTIICLWPKGEIKFDNDLVSNSMASIETLVKVGMRLGVRASVPPTDSE</sequence>
<accession>A0ACA9M6A8</accession>
<protein>
    <submittedName>
        <fullName evidence="1">11126_t:CDS:1</fullName>
    </submittedName>
</protein>
<feature type="non-terminal residue" evidence="1">
    <location>
        <position position="1"/>
    </location>
</feature>
<comment type="caution">
    <text evidence="1">The sequence shown here is derived from an EMBL/GenBank/DDBJ whole genome shotgun (WGS) entry which is preliminary data.</text>
</comment>
<gene>
    <name evidence="1" type="ORF">RPERSI_LOCUS4655</name>
</gene>